<keyword evidence="2" id="KW-0812">Transmembrane</keyword>
<keyword evidence="4" id="KW-1185">Reference proteome</keyword>
<proteinExistence type="predicted"/>
<keyword evidence="2" id="KW-1133">Transmembrane helix</keyword>
<dbReference type="HOGENOM" id="CLU_115601_0_0_1"/>
<keyword evidence="2" id="KW-0472">Membrane</keyword>
<evidence type="ECO:0000256" key="2">
    <source>
        <dbReference type="SAM" id="Phobius"/>
    </source>
</evidence>
<sequence>MAEWTTLAAWPATAMPGRAPSRCASAWTSSSRRRARRSGAAGGSRRVPAGGRRRCNAAAATGTSWRCRCMSISHSNIDAEINAAFAAGAMPPEWRPRLLASGMNDNDVRVTAAAIADTHRILQDTWWSNQNVVFEAVGVLGSLFIFAFAIVFHKTKGLMLTFFIWGLLPLAATFLLAVLDGCERRRARLIRDVVRKVLENFLLPPV</sequence>
<dbReference type="OMA" id="GEMPPEW"/>
<feature type="compositionally biased region" description="Low complexity" evidence="1">
    <location>
        <begin position="21"/>
        <end position="30"/>
    </location>
</feature>
<protein>
    <submittedName>
        <fullName evidence="3">Uncharacterized protein</fullName>
    </submittedName>
</protein>
<feature type="region of interest" description="Disordered" evidence="1">
    <location>
        <begin position="16"/>
        <end position="51"/>
    </location>
</feature>
<accession>A0A0E0M484</accession>
<reference evidence="3" key="1">
    <citation type="submission" date="2015-04" db="UniProtKB">
        <authorList>
            <consortium name="EnsemblPlants"/>
        </authorList>
    </citation>
    <scope>IDENTIFICATION</scope>
</reference>
<dbReference type="Gramene" id="OPUNC09G17190.1">
    <property type="protein sequence ID" value="OPUNC09G17190.1"/>
    <property type="gene ID" value="OPUNC09G17190"/>
</dbReference>
<reference evidence="3" key="2">
    <citation type="submission" date="2018-05" db="EMBL/GenBank/DDBJ databases">
        <title>OpunRS2 (Oryza punctata Reference Sequence Version 2).</title>
        <authorList>
            <person name="Zhang J."/>
            <person name="Kudrna D."/>
            <person name="Lee S."/>
            <person name="Talag J."/>
            <person name="Welchert J."/>
            <person name="Wing R.A."/>
        </authorList>
    </citation>
    <scope>NUCLEOTIDE SEQUENCE [LARGE SCALE GENOMIC DNA]</scope>
</reference>
<evidence type="ECO:0000313" key="4">
    <source>
        <dbReference type="Proteomes" id="UP000026962"/>
    </source>
</evidence>
<feature type="transmembrane region" description="Helical" evidence="2">
    <location>
        <begin position="158"/>
        <end position="179"/>
    </location>
</feature>
<dbReference type="AlphaFoldDB" id="A0A0E0M484"/>
<organism evidence="3">
    <name type="scientific">Oryza punctata</name>
    <name type="common">Red rice</name>
    <dbReference type="NCBI Taxonomy" id="4537"/>
    <lineage>
        <taxon>Eukaryota</taxon>
        <taxon>Viridiplantae</taxon>
        <taxon>Streptophyta</taxon>
        <taxon>Embryophyta</taxon>
        <taxon>Tracheophyta</taxon>
        <taxon>Spermatophyta</taxon>
        <taxon>Magnoliopsida</taxon>
        <taxon>Liliopsida</taxon>
        <taxon>Poales</taxon>
        <taxon>Poaceae</taxon>
        <taxon>BOP clade</taxon>
        <taxon>Oryzoideae</taxon>
        <taxon>Oryzeae</taxon>
        <taxon>Oryzinae</taxon>
        <taxon>Oryza</taxon>
    </lineage>
</organism>
<name>A0A0E0M484_ORYPU</name>
<evidence type="ECO:0000313" key="3">
    <source>
        <dbReference type="EnsemblPlants" id="OPUNC09G17190.1"/>
    </source>
</evidence>
<dbReference type="EnsemblPlants" id="OPUNC09G17190.1">
    <property type="protein sequence ID" value="OPUNC09G17190.1"/>
    <property type="gene ID" value="OPUNC09G17190"/>
</dbReference>
<evidence type="ECO:0000256" key="1">
    <source>
        <dbReference type="SAM" id="MobiDB-lite"/>
    </source>
</evidence>
<dbReference type="Proteomes" id="UP000026962">
    <property type="component" value="Chromosome 9"/>
</dbReference>
<feature type="transmembrane region" description="Helical" evidence="2">
    <location>
        <begin position="132"/>
        <end position="152"/>
    </location>
</feature>